<comment type="caution">
    <text evidence="1">The sequence shown here is derived from an EMBL/GenBank/DDBJ whole genome shotgun (WGS) entry which is preliminary data.</text>
</comment>
<reference evidence="1 2" key="1">
    <citation type="submission" date="2018-08" db="EMBL/GenBank/DDBJ databases">
        <title>A genome reference for cultivated species of the human gut microbiota.</title>
        <authorList>
            <person name="Zou Y."/>
            <person name="Xue W."/>
            <person name="Luo G."/>
        </authorList>
    </citation>
    <scope>NUCLEOTIDE SEQUENCE [LARGE SCALE GENOMIC DNA]</scope>
    <source>
        <strain evidence="1 2">AF29-11BH</strain>
    </source>
</reference>
<dbReference type="Proteomes" id="UP000260783">
    <property type="component" value="Unassembled WGS sequence"/>
</dbReference>
<sequence length="159" mass="17516">MVDKNGRQIQTGDVVLVSGGYFKSDNGLFAVIHAPGDPCWYGESCCLNKLCRSGKLSEGKYATAFWPIAVNAGSWRTKMDAKSWNAANAEILVVDDVNHSYIAENFRIWAERLQPAIDRARLDSGEDGDVFKRLEELRAFYISVADRAAAVNLLQNGGV</sequence>
<evidence type="ECO:0000313" key="1">
    <source>
        <dbReference type="EMBL" id="RGC02694.1"/>
    </source>
</evidence>
<dbReference type="EMBL" id="QVEW01000001">
    <property type="protein sequence ID" value="RGC02694.1"/>
    <property type="molecule type" value="Genomic_DNA"/>
</dbReference>
<dbReference type="AlphaFoldDB" id="A0A3E2UZH2"/>
<dbReference type="RefSeq" id="WP_117526244.1">
    <property type="nucleotide sequence ID" value="NZ_QVEW01000001.1"/>
</dbReference>
<proteinExistence type="predicted"/>
<organism evidence="1 2">
    <name type="scientific">Faecalibacterium prausnitzii</name>
    <dbReference type="NCBI Taxonomy" id="853"/>
    <lineage>
        <taxon>Bacteria</taxon>
        <taxon>Bacillati</taxon>
        <taxon>Bacillota</taxon>
        <taxon>Clostridia</taxon>
        <taxon>Eubacteriales</taxon>
        <taxon>Oscillospiraceae</taxon>
        <taxon>Faecalibacterium</taxon>
    </lineage>
</organism>
<accession>A0A3E2UZH2</accession>
<protein>
    <submittedName>
        <fullName evidence="1">Uncharacterized protein</fullName>
    </submittedName>
</protein>
<evidence type="ECO:0000313" key="2">
    <source>
        <dbReference type="Proteomes" id="UP000260783"/>
    </source>
</evidence>
<name>A0A3E2UZH2_9FIRM</name>
<gene>
    <name evidence="1" type="ORF">DWZ04_02240</name>
</gene>